<comment type="caution">
    <text evidence="2">The sequence shown here is derived from an EMBL/GenBank/DDBJ whole genome shotgun (WGS) entry which is preliminary data.</text>
</comment>
<keyword evidence="1" id="KW-0812">Transmembrane</keyword>
<sequence length="230" mass="26425">MERKTSVLILFFVFTVLVSLAGFFNSYIRYLPETGRFPFVIHIHFAAFFCWFVLLIVQPILIHKKNYGLHRNIGKLTYFIAPVLVTTILILVSSQTKREIRVSEEKAAVTALIEFLDAISFSVYYIIAMVNKRNIRWHVAFIIAATLVILNPGMSRLLNHLKPGLGLHAAVLIPFIVSISILLVEKVKYKRAILKSPYFLFFCCWTLEIVLLMTVPGTEFWKNFVGQIIN</sequence>
<keyword evidence="3" id="KW-1185">Reference proteome</keyword>
<feature type="transmembrane region" description="Helical" evidence="1">
    <location>
        <begin position="7"/>
        <end position="27"/>
    </location>
</feature>
<proteinExistence type="predicted"/>
<evidence type="ECO:0000256" key="1">
    <source>
        <dbReference type="SAM" id="Phobius"/>
    </source>
</evidence>
<feature type="transmembrane region" description="Helical" evidence="1">
    <location>
        <begin position="107"/>
        <end position="127"/>
    </location>
</feature>
<feature type="transmembrane region" description="Helical" evidence="1">
    <location>
        <begin position="165"/>
        <end position="184"/>
    </location>
</feature>
<evidence type="ECO:0000313" key="3">
    <source>
        <dbReference type="Proteomes" id="UP001517247"/>
    </source>
</evidence>
<feature type="transmembrane region" description="Helical" evidence="1">
    <location>
        <begin position="196"/>
        <end position="215"/>
    </location>
</feature>
<keyword evidence="1" id="KW-1133">Transmembrane helix</keyword>
<dbReference type="RefSeq" id="WP_138723932.1">
    <property type="nucleotide sequence ID" value="NZ_SSHJ02000008.1"/>
</dbReference>
<protein>
    <submittedName>
        <fullName evidence="2">Uncharacterized protein</fullName>
    </submittedName>
</protein>
<feature type="transmembrane region" description="Helical" evidence="1">
    <location>
        <begin position="73"/>
        <end position="95"/>
    </location>
</feature>
<dbReference type="EMBL" id="SSHJ02000008">
    <property type="protein sequence ID" value="MFN0256829.1"/>
    <property type="molecule type" value="Genomic_DNA"/>
</dbReference>
<reference evidence="2 3" key="1">
    <citation type="submission" date="2024-12" db="EMBL/GenBank/DDBJ databases">
        <authorList>
            <person name="Hu S."/>
        </authorList>
    </citation>
    <scope>NUCLEOTIDE SEQUENCE [LARGE SCALE GENOMIC DNA]</scope>
    <source>
        <strain evidence="2 3">THG-T11</strain>
    </source>
</reference>
<feature type="transmembrane region" description="Helical" evidence="1">
    <location>
        <begin position="139"/>
        <end position="159"/>
    </location>
</feature>
<dbReference type="Proteomes" id="UP001517247">
    <property type="component" value="Unassembled WGS sequence"/>
</dbReference>
<feature type="transmembrane region" description="Helical" evidence="1">
    <location>
        <begin position="39"/>
        <end position="61"/>
    </location>
</feature>
<evidence type="ECO:0000313" key="2">
    <source>
        <dbReference type="EMBL" id="MFN0256829.1"/>
    </source>
</evidence>
<gene>
    <name evidence="2" type="ORF">E6A44_014665</name>
</gene>
<accession>A0ABW9J8K1</accession>
<organism evidence="2 3">
    <name type="scientific">Pedobacter ureilyticus</name>
    <dbReference type="NCBI Taxonomy" id="1393051"/>
    <lineage>
        <taxon>Bacteria</taxon>
        <taxon>Pseudomonadati</taxon>
        <taxon>Bacteroidota</taxon>
        <taxon>Sphingobacteriia</taxon>
        <taxon>Sphingobacteriales</taxon>
        <taxon>Sphingobacteriaceae</taxon>
        <taxon>Pedobacter</taxon>
    </lineage>
</organism>
<name>A0ABW9J8K1_9SPHI</name>
<keyword evidence="1" id="KW-0472">Membrane</keyword>